<feature type="non-terminal residue" evidence="1">
    <location>
        <position position="1"/>
    </location>
</feature>
<gene>
    <name evidence="1" type="ORF">RFH988_LOCUS39385</name>
</gene>
<organism evidence="1 2">
    <name type="scientific">Rotaria sordida</name>
    <dbReference type="NCBI Taxonomy" id="392033"/>
    <lineage>
        <taxon>Eukaryota</taxon>
        <taxon>Metazoa</taxon>
        <taxon>Spiralia</taxon>
        <taxon>Gnathifera</taxon>
        <taxon>Rotifera</taxon>
        <taxon>Eurotatoria</taxon>
        <taxon>Bdelloidea</taxon>
        <taxon>Philodinida</taxon>
        <taxon>Philodinidae</taxon>
        <taxon>Rotaria</taxon>
    </lineage>
</organism>
<evidence type="ECO:0000313" key="2">
    <source>
        <dbReference type="Proteomes" id="UP000663882"/>
    </source>
</evidence>
<evidence type="ECO:0000313" key="1">
    <source>
        <dbReference type="EMBL" id="CAF1525777.1"/>
    </source>
</evidence>
<proteinExistence type="predicted"/>
<sequence length="103" mass="11404">IFKPLAPDTPDEVVKGEDATATITINLTQSNDQTIKKARPPLLKSKTITTTNLFDSFDSDLTRVLHRLETSLSKPTLDPKGFNTLISSIDSQFADIRLMINSE</sequence>
<accession>A0A815V7X0</accession>
<dbReference type="AlphaFoldDB" id="A0A815V7X0"/>
<reference evidence="1" key="1">
    <citation type="submission" date="2021-02" db="EMBL/GenBank/DDBJ databases">
        <authorList>
            <person name="Nowell W R."/>
        </authorList>
    </citation>
    <scope>NUCLEOTIDE SEQUENCE</scope>
</reference>
<dbReference type="OrthoDB" id="10619890at2759"/>
<dbReference type="EMBL" id="CAJNOO010017911">
    <property type="protein sequence ID" value="CAF1525777.1"/>
    <property type="molecule type" value="Genomic_DNA"/>
</dbReference>
<comment type="caution">
    <text evidence="1">The sequence shown here is derived from an EMBL/GenBank/DDBJ whole genome shotgun (WGS) entry which is preliminary data.</text>
</comment>
<dbReference type="Proteomes" id="UP000663882">
    <property type="component" value="Unassembled WGS sequence"/>
</dbReference>
<protein>
    <submittedName>
        <fullName evidence="1">Uncharacterized protein</fullName>
    </submittedName>
</protein>
<feature type="non-terminal residue" evidence="1">
    <location>
        <position position="103"/>
    </location>
</feature>
<name>A0A815V7X0_9BILA</name>